<protein>
    <submittedName>
        <fullName evidence="1">Uncharacterized protein</fullName>
    </submittedName>
</protein>
<dbReference type="Proteomes" id="UP000308267">
    <property type="component" value="Unassembled WGS sequence"/>
</dbReference>
<dbReference type="OrthoDB" id="6300959at2759"/>
<dbReference type="EMBL" id="SJOL01007445">
    <property type="protein sequence ID" value="TGZ62590.1"/>
    <property type="molecule type" value="Genomic_DNA"/>
</dbReference>
<gene>
    <name evidence="1" type="ORF">CRM22_007352</name>
</gene>
<reference evidence="1 2" key="1">
    <citation type="journal article" date="2019" name="BMC Genomics">
        <title>New insights from Opisthorchis felineus genome: update on genomics of the epidemiologically important liver flukes.</title>
        <authorList>
            <person name="Ershov N.I."/>
            <person name="Mordvinov V.A."/>
            <person name="Prokhortchouk E.B."/>
            <person name="Pakharukova M.Y."/>
            <person name="Gunbin K.V."/>
            <person name="Ustyantsev K."/>
            <person name="Genaev M.A."/>
            <person name="Blinov A.G."/>
            <person name="Mazur A."/>
            <person name="Boulygina E."/>
            <person name="Tsygankova S."/>
            <person name="Khrameeva E."/>
            <person name="Chekanov N."/>
            <person name="Fan G."/>
            <person name="Xiao A."/>
            <person name="Zhang H."/>
            <person name="Xu X."/>
            <person name="Yang H."/>
            <person name="Solovyev V."/>
            <person name="Lee S.M."/>
            <person name="Liu X."/>
            <person name="Afonnikov D.A."/>
            <person name="Skryabin K.G."/>
        </authorList>
    </citation>
    <scope>NUCLEOTIDE SEQUENCE [LARGE SCALE GENOMIC DNA]</scope>
    <source>
        <strain evidence="1">AK-0245</strain>
        <tissue evidence="1">Whole organism</tissue>
    </source>
</reference>
<accession>A0A4S2LGP8</accession>
<name>A0A4S2LGP8_OPIFE</name>
<dbReference type="AlphaFoldDB" id="A0A4S2LGP8"/>
<keyword evidence="2" id="KW-1185">Reference proteome</keyword>
<sequence>MTKTYHWELNLITKEILRKFQAKVFVTMNVICDESEQNILNELTLLNHPWLSSCQIGKYHINKFSDQTAIVLVDSETSTAADEELASIHDEDQKLLTITNRLNSDIDGLEAAADIPRDKKGASGNFGFNHEGIPQIRSVLTYCVEVQEIGSVALSRDNFVSLKHTLAKQLQSQLKCAARETTRIVNVIPRRVLDFEDRLAVSAITHFHTRFHPADTGFPEQWKMGLQGVIDSLGVNKGLGINFQLPVYGDLEMELGMYVPNFKHHVGILDPRSVECKMLDSVFELLNLMSYDCYPSEHVVARDGADLYATALVQMSISSISVHLGGKEYSDLVFLELLSRKCKWASFSVFTFSGVVSHPYYSDPKREDHFIVVVQMFTTFPLDPRPNRLARRTGLERSLISELQQRLEIPSYSIRCRMLEQLPLGNRVALEAHMEIHKHSGYWGKPETYWVPLRLSAKLNTRGYQVTNVRWRRIPKYSNQKE</sequence>
<evidence type="ECO:0000313" key="1">
    <source>
        <dbReference type="EMBL" id="TGZ62590.1"/>
    </source>
</evidence>
<comment type="caution">
    <text evidence="1">The sequence shown here is derived from an EMBL/GenBank/DDBJ whole genome shotgun (WGS) entry which is preliminary data.</text>
</comment>
<organism evidence="1 2">
    <name type="scientific">Opisthorchis felineus</name>
    <dbReference type="NCBI Taxonomy" id="147828"/>
    <lineage>
        <taxon>Eukaryota</taxon>
        <taxon>Metazoa</taxon>
        <taxon>Spiralia</taxon>
        <taxon>Lophotrochozoa</taxon>
        <taxon>Platyhelminthes</taxon>
        <taxon>Trematoda</taxon>
        <taxon>Digenea</taxon>
        <taxon>Opisthorchiida</taxon>
        <taxon>Opisthorchiata</taxon>
        <taxon>Opisthorchiidae</taxon>
        <taxon>Opisthorchis</taxon>
    </lineage>
</organism>
<evidence type="ECO:0000313" key="2">
    <source>
        <dbReference type="Proteomes" id="UP000308267"/>
    </source>
</evidence>
<proteinExistence type="predicted"/>